<dbReference type="Proteomes" id="UP001347146">
    <property type="component" value="Unassembled WGS sequence"/>
</dbReference>
<dbReference type="EMBL" id="JAZDUF010000007">
    <property type="protein sequence ID" value="MEE3852774.1"/>
    <property type="molecule type" value="Genomic_DNA"/>
</dbReference>
<sequence>MSELPIVNQICIGLAQDTAGRRSVRLYGGGLTQPASDARSLDDLVSQEIPVGSASKKRPIKFATGSPQLRSGVWRVWSPKETGDVYVMPLSTESFAKISLHETGDWRLQILSEQSDHPQLHFVSRPDSTSRILDQWQRPPEFVDGWTDAMTVLIPNEDVTAVPLDTVRPTDVPRWMSRPPSRHCSRYRIFLVKDDAATLCVDWSDNWSRYRLTLIGAYPDFYHREGLGWTLSL</sequence>
<accession>A0ABU7MI44</accession>
<proteinExistence type="predicted"/>
<keyword evidence="2" id="KW-1185">Reference proteome</keyword>
<reference evidence="1 2" key="1">
    <citation type="submission" date="2024-01" db="EMBL/GenBank/DDBJ databases">
        <title>Draft genome sequence of Gordonia sp. LSe1-13.</title>
        <authorList>
            <person name="Suphannarot A."/>
            <person name="Mingma R."/>
        </authorList>
    </citation>
    <scope>NUCLEOTIDE SEQUENCE [LARGE SCALE GENOMIC DNA]</scope>
    <source>
        <strain evidence="1 2">LSe1-13</strain>
    </source>
</reference>
<comment type="caution">
    <text evidence="1">The sequence shown here is derived from an EMBL/GenBank/DDBJ whole genome shotgun (WGS) entry which is preliminary data.</text>
</comment>
<organism evidence="1 2">
    <name type="scientific">Gordonia sesuvii</name>
    <dbReference type="NCBI Taxonomy" id="3116777"/>
    <lineage>
        <taxon>Bacteria</taxon>
        <taxon>Bacillati</taxon>
        <taxon>Actinomycetota</taxon>
        <taxon>Actinomycetes</taxon>
        <taxon>Mycobacteriales</taxon>
        <taxon>Gordoniaceae</taxon>
        <taxon>Gordonia</taxon>
    </lineage>
</organism>
<protein>
    <submittedName>
        <fullName evidence="1">Uncharacterized protein</fullName>
    </submittedName>
</protein>
<evidence type="ECO:0000313" key="1">
    <source>
        <dbReference type="EMBL" id="MEE3852774.1"/>
    </source>
</evidence>
<name>A0ABU7MI44_9ACTN</name>
<evidence type="ECO:0000313" key="2">
    <source>
        <dbReference type="Proteomes" id="UP001347146"/>
    </source>
</evidence>
<gene>
    <name evidence="1" type="ORF">VZC37_20715</name>
</gene>
<dbReference type="RefSeq" id="WP_330435288.1">
    <property type="nucleotide sequence ID" value="NZ_JAZDUF010000007.1"/>
</dbReference>